<dbReference type="InterPro" id="IPR008250">
    <property type="entry name" value="ATPase_P-typ_transduc_dom_A_sf"/>
</dbReference>
<comment type="caution">
    <text evidence="11">The sequence shown here is derived from an EMBL/GenBank/DDBJ whole genome shotgun (WGS) entry which is preliminary data.</text>
</comment>
<evidence type="ECO:0000256" key="9">
    <source>
        <dbReference type="SAM" id="Phobius"/>
    </source>
</evidence>
<evidence type="ECO:0000256" key="6">
    <source>
        <dbReference type="ARBA" id="ARBA00022840"/>
    </source>
</evidence>
<dbReference type="GO" id="GO:1990573">
    <property type="term" value="P:potassium ion import across plasma membrane"/>
    <property type="evidence" value="ECO:0007669"/>
    <property type="project" value="TreeGrafter"/>
</dbReference>
<evidence type="ECO:0000256" key="1">
    <source>
        <dbReference type="ARBA" id="ARBA00004651"/>
    </source>
</evidence>
<dbReference type="InterPro" id="IPR059000">
    <property type="entry name" value="ATPase_P-type_domA"/>
</dbReference>
<accession>A0A1G2FCN7</accession>
<evidence type="ECO:0000256" key="2">
    <source>
        <dbReference type="ARBA" id="ARBA00005675"/>
    </source>
</evidence>
<proteinExistence type="inferred from homology"/>
<dbReference type="InterPro" id="IPR023299">
    <property type="entry name" value="ATPase_P-typ_cyto_dom_N"/>
</dbReference>
<dbReference type="Pfam" id="PF00690">
    <property type="entry name" value="Cation_ATPase_N"/>
    <property type="match status" value="1"/>
</dbReference>
<dbReference type="PRINTS" id="PR00119">
    <property type="entry name" value="CATATPASE"/>
</dbReference>
<evidence type="ECO:0000256" key="8">
    <source>
        <dbReference type="ARBA" id="ARBA00023136"/>
    </source>
</evidence>
<feature type="transmembrane region" description="Helical" evidence="9">
    <location>
        <begin position="244"/>
        <end position="263"/>
    </location>
</feature>
<feature type="domain" description="Cation-transporting P-type ATPase N-terminal" evidence="10">
    <location>
        <begin position="4"/>
        <end position="77"/>
    </location>
</feature>
<feature type="transmembrane region" description="Helical" evidence="9">
    <location>
        <begin position="840"/>
        <end position="857"/>
    </location>
</feature>
<dbReference type="InterPro" id="IPR023214">
    <property type="entry name" value="HAD_sf"/>
</dbReference>
<feature type="transmembrane region" description="Helical" evidence="9">
    <location>
        <begin position="275"/>
        <end position="296"/>
    </location>
</feature>
<dbReference type="EMBL" id="MHMY01000007">
    <property type="protein sequence ID" value="OGZ35783.1"/>
    <property type="molecule type" value="Genomic_DNA"/>
</dbReference>
<dbReference type="SUPFAM" id="SSF81665">
    <property type="entry name" value="Calcium ATPase, transmembrane domain M"/>
    <property type="match status" value="1"/>
</dbReference>
<dbReference type="SMART" id="SM00831">
    <property type="entry name" value="Cation_ATPase_N"/>
    <property type="match status" value="1"/>
</dbReference>
<organism evidence="11 12">
    <name type="scientific">Candidatus Portnoybacteria bacterium RIFCSPHIGHO2_01_FULL_40_12b</name>
    <dbReference type="NCBI Taxonomy" id="1801994"/>
    <lineage>
        <taxon>Bacteria</taxon>
        <taxon>Candidatus Portnoyibacteriota</taxon>
    </lineage>
</organism>
<dbReference type="InterPro" id="IPR001757">
    <property type="entry name" value="P_typ_ATPase"/>
</dbReference>
<dbReference type="InterPro" id="IPR036412">
    <property type="entry name" value="HAD-like_sf"/>
</dbReference>
<dbReference type="Gene3D" id="3.40.50.1000">
    <property type="entry name" value="HAD superfamily/HAD-like"/>
    <property type="match status" value="2"/>
</dbReference>
<gene>
    <name evidence="11" type="ORF">A2815_01490</name>
</gene>
<dbReference type="GO" id="GO:0036376">
    <property type="term" value="P:sodium ion export across plasma membrane"/>
    <property type="evidence" value="ECO:0007669"/>
    <property type="project" value="TreeGrafter"/>
</dbReference>
<dbReference type="PANTHER" id="PTHR43294:SF21">
    <property type="entry name" value="CATION TRANSPORTING ATPASE"/>
    <property type="match status" value="1"/>
</dbReference>
<dbReference type="Gene3D" id="3.40.1110.10">
    <property type="entry name" value="Calcium-transporting ATPase, cytoplasmic domain N"/>
    <property type="match status" value="2"/>
</dbReference>
<keyword evidence="6" id="KW-0067">ATP-binding</keyword>
<dbReference type="GO" id="GO:0016887">
    <property type="term" value="F:ATP hydrolysis activity"/>
    <property type="evidence" value="ECO:0007669"/>
    <property type="project" value="InterPro"/>
</dbReference>
<reference evidence="11 12" key="1">
    <citation type="journal article" date="2016" name="Nat. Commun.">
        <title>Thousands of microbial genomes shed light on interconnected biogeochemical processes in an aquifer system.</title>
        <authorList>
            <person name="Anantharaman K."/>
            <person name="Brown C.T."/>
            <person name="Hug L.A."/>
            <person name="Sharon I."/>
            <person name="Castelle C.J."/>
            <person name="Probst A.J."/>
            <person name="Thomas B.C."/>
            <person name="Singh A."/>
            <person name="Wilkins M.J."/>
            <person name="Karaoz U."/>
            <person name="Brodie E.L."/>
            <person name="Williams K.H."/>
            <person name="Hubbard S.S."/>
            <person name="Banfield J.F."/>
        </authorList>
    </citation>
    <scope>NUCLEOTIDE SEQUENCE [LARGE SCALE GENOMIC DNA]</scope>
</reference>
<feature type="transmembrane region" description="Helical" evidence="9">
    <location>
        <begin position="665"/>
        <end position="686"/>
    </location>
</feature>
<feature type="transmembrane region" description="Helical" evidence="9">
    <location>
        <begin position="57"/>
        <end position="75"/>
    </location>
</feature>
<evidence type="ECO:0000313" key="11">
    <source>
        <dbReference type="EMBL" id="OGZ35783.1"/>
    </source>
</evidence>
<evidence type="ECO:0000256" key="3">
    <source>
        <dbReference type="ARBA" id="ARBA00022475"/>
    </source>
</evidence>
<evidence type="ECO:0000256" key="5">
    <source>
        <dbReference type="ARBA" id="ARBA00022741"/>
    </source>
</evidence>
<keyword evidence="8 9" id="KW-0472">Membrane</keyword>
<keyword evidence="4 9" id="KW-0812">Transmembrane</keyword>
<dbReference type="NCBIfam" id="TIGR01494">
    <property type="entry name" value="ATPase_P-type"/>
    <property type="match status" value="2"/>
</dbReference>
<dbReference type="Pfam" id="PF08282">
    <property type="entry name" value="Hydrolase_3"/>
    <property type="match status" value="1"/>
</dbReference>
<name>A0A1G2FCN7_9BACT</name>
<dbReference type="Gene3D" id="1.20.1110.10">
    <property type="entry name" value="Calcium-transporting ATPase, transmembrane domain"/>
    <property type="match status" value="2"/>
</dbReference>
<dbReference type="AlphaFoldDB" id="A0A1G2FCN7"/>
<dbReference type="GO" id="GO:0005524">
    <property type="term" value="F:ATP binding"/>
    <property type="evidence" value="ECO:0007669"/>
    <property type="project" value="UniProtKB-KW"/>
</dbReference>
<dbReference type="SUPFAM" id="SSF56784">
    <property type="entry name" value="HAD-like"/>
    <property type="match status" value="1"/>
</dbReference>
<dbReference type="Pfam" id="PF00689">
    <property type="entry name" value="Cation_ATPase_C"/>
    <property type="match status" value="1"/>
</dbReference>
<feature type="transmembrane region" description="Helical" evidence="9">
    <location>
        <begin position="692"/>
        <end position="714"/>
    </location>
</feature>
<comment type="similarity">
    <text evidence="2">Belongs to the cation transport ATPase (P-type) (TC 3.A.3) family. Type IIA subfamily.</text>
</comment>
<feature type="transmembrane region" description="Helical" evidence="9">
    <location>
        <begin position="739"/>
        <end position="760"/>
    </location>
</feature>
<feature type="transmembrane region" description="Helical" evidence="9">
    <location>
        <begin position="805"/>
        <end position="825"/>
    </location>
</feature>
<feature type="transmembrane region" description="Helical" evidence="9">
    <location>
        <begin position="766"/>
        <end position="785"/>
    </location>
</feature>
<dbReference type="InterPro" id="IPR050510">
    <property type="entry name" value="Cation_transp_ATPase_P-type"/>
</dbReference>
<dbReference type="Gene3D" id="2.70.150.10">
    <property type="entry name" value="Calcium-transporting ATPase, cytoplasmic transduction domain A"/>
    <property type="match status" value="1"/>
</dbReference>
<dbReference type="SUPFAM" id="SSF81660">
    <property type="entry name" value="Metal cation-transporting ATPase, ATP-binding domain N"/>
    <property type="match status" value="1"/>
</dbReference>
<comment type="subcellular location">
    <subcellularLocation>
        <location evidence="1">Cell membrane</location>
        <topology evidence="1">Multi-pass membrane protein</topology>
    </subcellularLocation>
</comment>
<sequence>MLKPWHSFSVEKIFKELKTQKEGLTQEEAQKRLQKFGLNKLPHEKPSSGLRLFLRQFESPLIYILLLAGLITLFIKDYVDMSVIFGVVAINTIIGFIQENKASQVLLKLKTLVRDKAIVIRENNQKEIDIQNLAPGDIIVLKPGDKAPSDGRLIEADNLKINESILTGEWLTADKRIGILDKKTPLADRDNMVFMGTVVEEGWGKAVVTATGVKTELGQIAFLTKKTKEEKTPFQKKIAHLGRVIGLVIGLISFLILIIGLLAGHPFLQMFTTSVAIAVSAIPEGLPAAMTVVLAIGMQKILKRNGLTKTLLGVETLGNTSIICTDKTGSLTEGKMKVIEIIAPKKELILKIITLSNEAFIENPEQTMDKWIIRGRPTDRALLLAALSFGLNKKELEAKAPRLEIMPFTPERKYIATLHKETDNYFLYFVGAPERILEKSIYFETDRHFEKLTLGEFKKLKEKHEELTKNGLRVLAAGYKKINSQDDKIKDNMEKFCQDIVFAGFIALKDPLRPEVKETINLCKQAGLRPIIVTGDHRLTAQAIAQELDLPAKKENILEGYQLDLMEDKELQKKVEKIEIYARVDPKHKMRIIEAWQKRGEVVAMTGDGVNDAPALKKADIGVALGSGTDVAKEASDLILLNNNFSIIVAAIEEGRVILDNLKKIIVYLLSDSLSEVVLIGGSLILGLPLPLIPVQILWVNLIADSLPNMALAFEKKEKDVMKRRPQTKTALLDEKVKALILIVGGVTSLILFSLFLWLFKNTNDLTYIRTMLFVALGIDSLFYVFSCKSLERPIWRINPFSNKYLIASVFIGFIMMGMALYLPLFQTLLRTVSLGMKDWLILLAIGLLNIAAIEIVKWRFIAKKQ</sequence>
<dbReference type="InterPro" id="IPR006068">
    <property type="entry name" value="ATPase_P-typ_cation-transptr_C"/>
</dbReference>
<evidence type="ECO:0000259" key="10">
    <source>
        <dbReference type="SMART" id="SM00831"/>
    </source>
</evidence>
<protein>
    <recommendedName>
        <fullName evidence="10">Cation-transporting P-type ATPase N-terminal domain-containing protein</fullName>
    </recommendedName>
</protein>
<dbReference type="InterPro" id="IPR004014">
    <property type="entry name" value="ATPase_P-typ_cation-transptr_N"/>
</dbReference>
<dbReference type="PRINTS" id="PR00120">
    <property type="entry name" value="HATPASE"/>
</dbReference>
<dbReference type="GO" id="GO:1902600">
    <property type="term" value="P:proton transmembrane transport"/>
    <property type="evidence" value="ECO:0007669"/>
    <property type="project" value="TreeGrafter"/>
</dbReference>
<evidence type="ECO:0000313" key="12">
    <source>
        <dbReference type="Proteomes" id="UP000176974"/>
    </source>
</evidence>
<keyword evidence="5" id="KW-0547">Nucleotide-binding</keyword>
<evidence type="ECO:0000256" key="4">
    <source>
        <dbReference type="ARBA" id="ARBA00022692"/>
    </source>
</evidence>
<dbReference type="PANTHER" id="PTHR43294">
    <property type="entry name" value="SODIUM/POTASSIUM-TRANSPORTING ATPASE SUBUNIT ALPHA"/>
    <property type="match status" value="1"/>
</dbReference>
<dbReference type="GO" id="GO:0030007">
    <property type="term" value="P:intracellular potassium ion homeostasis"/>
    <property type="evidence" value="ECO:0007669"/>
    <property type="project" value="TreeGrafter"/>
</dbReference>
<dbReference type="GO" id="GO:0005886">
    <property type="term" value="C:plasma membrane"/>
    <property type="evidence" value="ECO:0007669"/>
    <property type="project" value="UniProtKB-SubCell"/>
</dbReference>
<dbReference type="SFLD" id="SFLDS00003">
    <property type="entry name" value="Haloacid_Dehalogenase"/>
    <property type="match status" value="1"/>
</dbReference>
<dbReference type="InterPro" id="IPR023298">
    <property type="entry name" value="ATPase_P-typ_TM_dom_sf"/>
</dbReference>
<keyword evidence="3" id="KW-1003">Cell membrane</keyword>
<dbReference type="SUPFAM" id="SSF81653">
    <property type="entry name" value="Calcium ATPase, transduction domain A"/>
    <property type="match status" value="1"/>
</dbReference>
<keyword evidence="7 9" id="KW-1133">Transmembrane helix</keyword>
<dbReference type="GO" id="GO:0005391">
    <property type="term" value="F:P-type sodium:potassium-exchanging transporter activity"/>
    <property type="evidence" value="ECO:0007669"/>
    <property type="project" value="TreeGrafter"/>
</dbReference>
<dbReference type="GO" id="GO:0006883">
    <property type="term" value="P:intracellular sodium ion homeostasis"/>
    <property type="evidence" value="ECO:0007669"/>
    <property type="project" value="TreeGrafter"/>
</dbReference>
<dbReference type="Pfam" id="PF13246">
    <property type="entry name" value="Cation_ATPase"/>
    <property type="match status" value="1"/>
</dbReference>
<evidence type="ECO:0000256" key="7">
    <source>
        <dbReference type="ARBA" id="ARBA00022989"/>
    </source>
</evidence>
<dbReference type="Proteomes" id="UP000176974">
    <property type="component" value="Unassembled WGS sequence"/>
</dbReference>
<dbReference type="Pfam" id="PF00122">
    <property type="entry name" value="E1-E2_ATPase"/>
    <property type="match status" value="1"/>
</dbReference>